<keyword evidence="3 7" id="KW-0378">Hydrolase</keyword>
<keyword evidence="4" id="KW-0326">Glycosidase</keyword>
<organism evidence="7 9">
    <name type="scientific">Brachybacterium saurashtrense</name>
    <dbReference type="NCBI Taxonomy" id="556288"/>
    <lineage>
        <taxon>Bacteria</taxon>
        <taxon>Bacillati</taxon>
        <taxon>Actinomycetota</taxon>
        <taxon>Actinomycetes</taxon>
        <taxon>Micrococcales</taxon>
        <taxon>Dermabacteraceae</taxon>
        <taxon>Brachybacterium</taxon>
    </lineage>
</organism>
<evidence type="ECO:0000256" key="3">
    <source>
        <dbReference type="ARBA" id="ARBA00022801"/>
    </source>
</evidence>
<dbReference type="InterPro" id="IPR013148">
    <property type="entry name" value="Glyco_hydro_32_N"/>
</dbReference>
<dbReference type="GO" id="GO:0004564">
    <property type="term" value="F:beta-fructofuranosidase activity"/>
    <property type="evidence" value="ECO:0007669"/>
    <property type="project" value="UniProtKB-EC"/>
</dbReference>
<dbReference type="GO" id="GO:0005975">
    <property type="term" value="P:carbohydrate metabolic process"/>
    <property type="evidence" value="ECO:0007669"/>
    <property type="project" value="InterPro"/>
</dbReference>
<evidence type="ECO:0000259" key="5">
    <source>
        <dbReference type="Pfam" id="PF00251"/>
    </source>
</evidence>
<evidence type="ECO:0000256" key="2">
    <source>
        <dbReference type="ARBA" id="ARBA00012758"/>
    </source>
</evidence>
<dbReference type="CDD" id="cd08995">
    <property type="entry name" value="GH32_EcAec43-like"/>
    <property type="match status" value="1"/>
</dbReference>
<evidence type="ECO:0000313" key="9">
    <source>
        <dbReference type="Proteomes" id="UP000282185"/>
    </source>
</evidence>
<evidence type="ECO:0000313" key="7">
    <source>
        <dbReference type="EMBL" id="RRR20900.1"/>
    </source>
</evidence>
<evidence type="ECO:0000256" key="1">
    <source>
        <dbReference type="ARBA" id="ARBA00009902"/>
    </source>
</evidence>
<dbReference type="AlphaFoldDB" id="A0A345YSZ9"/>
<dbReference type="KEGG" id="bsau:DWV08_16440"/>
<dbReference type="OrthoDB" id="9759709at2"/>
<accession>A0A345YSZ9</accession>
<dbReference type="Gene3D" id="2.115.10.20">
    <property type="entry name" value="Glycosyl hydrolase domain, family 43"/>
    <property type="match status" value="1"/>
</dbReference>
<dbReference type="EC" id="3.2.1.26" evidence="2"/>
<comment type="similarity">
    <text evidence="1">Belongs to the glycosyl hydrolase 32 family.</text>
</comment>
<dbReference type="PANTHER" id="PTHR43101:SF1">
    <property type="entry name" value="BETA-FRUCTOSIDASE"/>
    <property type="match status" value="1"/>
</dbReference>
<dbReference type="Pfam" id="PF00251">
    <property type="entry name" value="Glyco_hydro_32N"/>
    <property type="match status" value="1"/>
</dbReference>
<dbReference type="InterPro" id="IPR001362">
    <property type="entry name" value="Glyco_hydro_32"/>
</dbReference>
<keyword evidence="8" id="KW-1185">Reference proteome</keyword>
<dbReference type="EMBL" id="QSWH01000011">
    <property type="protein sequence ID" value="RRR20900.1"/>
    <property type="molecule type" value="Genomic_DNA"/>
</dbReference>
<dbReference type="PANTHER" id="PTHR43101">
    <property type="entry name" value="BETA-FRUCTOSIDASE"/>
    <property type="match status" value="1"/>
</dbReference>
<dbReference type="InterPro" id="IPR051214">
    <property type="entry name" value="GH32_Enzymes"/>
</dbReference>
<protein>
    <recommendedName>
        <fullName evidence="2">beta-fructofuranosidase</fullName>
        <ecNumber evidence="2">3.2.1.26</ecNumber>
    </recommendedName>
</protein>
<dbReference type="SMART" id="SM00640">
    <property type="entry name" value="Glyco_32"/>
    <property type="match status" value="1"/>
</dbReference>
<evidence type="ECO:0000256" key="4">
    <source>
        <dbReference type="ARBA" id="ARBA00023295"/>
    </source>
</evidence>
<reference evidence="7 9" key="2">
    <citation type="submission" date="2018-08" db="EMBL/GenBank/DDBJ databases">
        <title>Brachybacterium saurashtrense DSM 23186.</title>
        <authorList>
            <person name="Li Y."/>
        </authorList>
    </citation>
    <scope>NUCLEOTIDE SEQUENCE [LARGE SCALE GENOMIC DNA]</scope>
    <source>
        <strain evidence="7 9">DSM 23186</strain>
    </source>
</reference>
<name>A0A345YSZ9_9MICO</name>
<dbReference type="RefSeq" id="WP_115414798.1">
    <property type="nucleotide sequence ID" value="NZ_CP031356.1"/>
</dbReference>
<dbReference type="Gene3D" id="2.60.120.560">
    <property type="entry name" value="Exo-inulinase, domain 1"/>
    <property type="match status" value="1"/>
</dbReference>
<reference evidence="6 8" key="1">
    <citation type="submission" date="2018-07" db="EMBL/GenBank/DDBJ databases">
        <title>Brachybacterium saurashtrense DSM 23186 genome sequence.</title>
        <authorList>
            <person name="Guo L."/>
        </authorList>
    </citation>
    <scope>NUCLEOTIDE SEQUENCE [LARGE SCALE GENOMIC DNA]</scope>
    <source>
        <strain evidence="6 8">DSM 23186</strain>
    </source>
</reference>
<evidence type="ECO:0000313" key="6">
    <source>
        <dbReference type="EMBL" id="AXK47051.1"/>
    </source>
</evidence>
<sequence>MHRAPFFTPAPDWVGDTIPFVHDDVLYVYYLHHRRDSQEPGTSWHLLTTEDLVHWRDHGEVLPHGTEAEEDLNCYTGSVVTDDDGLHHLFSTAQNPSRTAEDGRPRQRVAHATSTDLLHWTKHPELTFGAPEGYDPADFRDPFVHRPVPDGPWEMLLAARHSTGPERRRGTVGRLTSADLRTWEPATPLWDPQRFLTQECPEVFRMGDWWYLVYSEFTDAFVTRYRISRSPEGPWHAPRHDSVDARSFYAAKSAEWKGRRIFAGWIATREGRRDDGPWQWAGTLSLLEAVQREDGTLDLRLPAEVLAQDTTPVDPGLGPVTLEARTGYAATVGRTALPARATLRAQLTLDPHGRAGGLLLRTDAEGEHGYVLRLEPRAGRMVLDRWPRAITGTEQWQISGDVPHLLELERPADLTAPDHRLDVVLEDDLLVAVLDQKVSLSTRLYDHPAGRLGVFAEDAALTLTDLHVTTA</sequence>
<gene>
    <name evidence="6" type="ORF">DWV08_16440</name>
    <name evidence="7" type="ORF">DXU92_16335</name>
</gene>
<proteinExistence type="inferred from homology"/>
<feature type="domain" description="Glycosyl hydrolase family 32 N-terminal" evidence="5">
    <location>
        <begin position="7"/>
        <end position="294"/>
    </location>
</feature>
<evidence type="ECO:0000313" key="8">
    <source>
        <dbReference type="Proteomes" id="UP000254236"/>
    </source>
</evidence>
<dbReference type="Proteomes" id="UP000254236">
    <property type="component" value="Chromosome"/>
</dbReference>
<dbReference type="InterPro" id="IPR023296">
    <property type="entry name" value="Glyco_hydro_beta-prop_sf"/>
</dbReference>
<dbReference type="Proteomes" id="UP000282185">
    <property type="component" value="Unassembled WGS sequence"/>
</dbReference>
<dbReference type="EMBL" id="CP031356">
    <property type="protein sequence ID" value="AXK47051.1"/>
    <property type="molecule type" value="Genomic_DNA"/>
</dbReference>
<dbReference type="SUPFAM" id="SSF75005">
    <property type="entry name" value="Arabinanase/levansucrase/invertase"/>
    <property type="match status" value="1"/>
</dbReference>